<evidence type="ECO:0000313" key="1">
    <source>
        <dbReference type="EMBL" id="ESR26454.1"/>
    </source>
</evidence>
<keyword evidence="2" id="KW-1185">Reference proteome</keyword>
<dbReference type="OrthoDB" id="8450334at2"/>
<dbReference type="AlphaFoldDB" id="V4RMF2"/>
<protein>
    <submittedName>
        <fullName evidence="1">Uncharacterized protein</fullName>
    </submittedName>
</protein>
<evidence type="ECO:0000313" key="2">
    <source>
        <dbReference type="Proteomes" id="UP000017819"/>
    </source>
</evidence>
<reference evidence="1 2" key="1">
    <citation type="journal article" date="2014" name="Genome Announc.">
        <title>Draft Genome Sequence of Lutibaculum baratangense Strain AMV1T, Isolated from a Mud Volcano in Andamans, India.</title>
        <authorList>
            <person name="Singh A."/>
            <person name="Sreenivas A."/>
            <person name="Sathyanarayana Reddy G."/>
            <person name="Pinnaka A.K."/>
            <person name="Shivaji S."/>
        </authorList>
    </citation>
    <scope>NUCLEOTIDE SEQUENCE [LARGE SCALE GENOMIC DNA]</scope>
    <source>
        <strain evidence="1 2">AMV1</strain>
    </source>
</reference>
<sequence>MLKEALASSGTRLVSIGGVEPLRVAVERDVQEYFLTHYTEQVLRPEFRDPMITRGFEEAARRAHERYQAAVAQEDLRLQLFLAENGRPIDGPAADEALTALELDWKSQSFKAPVHLMDEAAFDGVTSLATIAAGGTIGALVLKPVMERATGKIFAALGRRFTAAFAGRIALAGGGAAAGTAIQPVGGTVMGAVAGGLLGVAADYAMNEAAEAWNREGFVEANREAVDATIGVWQAKLTDGVDAALDRWFADGRAAVVAVAD</sequence>
<proteinExistence type="predicted"/>
<comment type="caution">
    <text evidence="1">The sequence shown here is derived from an EMBL/GenBank/DDBJ whole genome shotgun (WGS) entry which is preliminary data.</text>
</comment>
<organism evidence="1 2">
    <name type="scientific">Lutibaculum baratangense AMV1</name>
    <dbReference type="NCBI Taxonomy" id="631454"/>
    <lineage>
        <taxon>Bacteria</taxon>
        <taxon>Pseudomonadati</taxon>
        <taxon>Pseudomonadota</taxon>
        <taxon>Alphaproteobacteria</taxon>
        <taxon>Hyphomicrobiales</taxon>
        <taxon>Tepidamorphaceae</taxon>
        <taxon>Lutibaculum</taxon>
    </lineage>
</organism>
<gene>
    <name evidence="1" type="ORF">N177_0954</name>
</gene>
<dbReference type="RefSeq" id="WP_023431100.1">
    <property type="nucleotide sequence ID" value="NZ_AWXZ01000015.1"/>
</dbReference>
<accession>V4RMF2</accession>
<dbReference type="EMBL" id="AWXZ01000015">
    <property type="protein sequence ID" value="ESR26454.1"/>
    <property type="molecule type" value="Genomic_DNA"/>
</dbReference>
<name>V4RMF2_9HYPH</name>
<dbReference type="Proteomes" id="UP000017819">
    <property type="component" value="Unassembled WGS sequence"/>
</dbReference>